<keyword evidence="1" id="KW-0808">Transferase</keyword>
<feature type="domain" description="Histidine kinase/HSP90-like ATPase" evidence="2">
    <location>
        <begin position="20"/>
        <end position="141"/>
    </location>
</feature>
<dbReference type="SUPFAM" id="SSF55874">
    <property type="entry name" value="ATPase domain of HSP90 chaperone/DNA topoisomerase II/histidine kinase"/>
    <property type="match status" value="1"/>
</dbReference>
<name>A0A086Y868_9RHOB</name>
<dbReference type="GO" id="GO:0004674">
    <property type="term" value="F:protein serine/threonine kinase activity"/>
    <property type="evidence" value="ECO:0007669"/>
    <property type="project" value="UniProtKB-KW"/>
</dbReference>
<dbReference type="Gene3D" id="3.30.565.10">
    <property type="entry name" value="Histidine kinase-like ATPase, C-terminal domain"/>
    <property type="match status" value="1"/>
</dbReference>
<dbReference type="AlphaFoldDB" id="A0A086Y868"/>
<accession>A0A086Y868</accession>
<organism evidence="3 4">
    <name type="scientific">Haematobacter massiliensis</name>
    <dbReference type="NCBI Taxonomy" id="195105"/>
    <lineage>
        <taxon>Bacteria</taxon>
        <taxon>Pseudomonadati</taxon>
        <taxon>Pseudomonadota</taxon>
        <taxon>Alphaproteobacteria</taxon>
        <taxon>Rhodobacterales</taxon>
        <taxon>Paracoccaceae</taxon>
        <taxon>Haematobacter</taxon>
    </lineage>
</organism>
<evidence type="ECO:0000256" key="1">
    <source>
        <dbReference type="ARBA" id="ARBA00022527"/>
    </source>
</evidence>
<protein>
    <submittedName>
        <fullName evidence="3">Anti-sigma B factor</fullName>
    </submittedName>
</protein>
<dbReference type="CDD" id="cd16936">
    <property type="entry name" value="HATPase_RsbW-like"/>
    <property type="match status" value="1"/>
</dbReference>
<dbReference type="Pfam" id="PF13581">
    <property type="entry name" value="HATPase_c_2"/>
    <property type="match status" value="1"/>
</dbReference>
<reference evidence="3 4" key="1">
    <citation type="submission" date="2014-03" db="EMBL/GenBank/DDBJ databases">
        <title>Genome of Haematobacter massiliensis CCUG 47968.</title>
        <authorList>
            <person name="Wang D."/>
            <person name="Wang G."/>
        </authorList>
    </citation>
    <scope>NUCLEOTIDE SEQUENCE [LARGE SCALE GENOMIC DNA]</scope>
    <source>
        <strain evidence="3 4">CCUG 47968</strain>
    </source>
</reference>
<keyword evidence="4" id="KW-1185">Reference proteome</keyword>
<dbReference type="InterPro" id="IPR036890">
    <property type="entry name" value="HATPase_C_sf"/>
</dbReference>
<dbReference type="InterPro" id="IPR003594">
    <property type="entry name" value="HATPase_dom"/>
</dbReference>
<evidence type="ECO:0000313" key="3">
    <source>
        <dbReference type="EMBL" id="KFI30468.1"/>
    </source>
</evidence>
<keyword evidence="1" id="KW-0723">Serine/threonine-protein kinase</keyword>
<dbReference type="Proteomes" id="UP000028826">
    <property type="component" value="Unassembled WGS sequence"/>
</dbReference>
<sequence length="148" mass="16070">MGRVDRNNMAGEQAQMRLLIPADPMAVRGALTRIIGVLRLRGTSDEGLVRAEIALAEILNNIVEHGYAGDEGPIAIRMRCGADRASFVVSDRGGVMPGGKLPEGTLPESGPPPEGGYGWFLVRAMAEHLDYRRSARTNLTRFEVVLEE</sequence>
<keyword evidence="1" id="KW-0418">Kinase</keyword>
<gene>
    <name evidence="3" type="ORF">CN97_13010</name>
</gene>
<dbReference type="InterPro" id="IPR050267">
    <property type="entry name" value="Anti-sigma-factor_SerPK"/>
</dbReference>
<evidence type="ECO:0000259" key="2">
    <source>
        <dbReference type="Pfam" id="PF13581"/>
    </source>
</evidence>
<evidence type="ECO:0000313" key="4">
    <source>
        <dbReference type="Proteomes" id="UP000028826"/>
    </source>
</evidence>
<dbReference type="PANTHER" id="PTHR35526:SF3">
    <property type="entry name" value="ANTI-SIGMA-F FACTOR RSBW"/>
    <property type="match status" value="1"/>
</dbReference>
<dbReference type="STRING" id="195105.CN97_13010"/>
<dbReference type="eggNOG" id="COG2172">
    <property type="taxonomic scope" value="Bacteria"/>
</dbReference>
<dbReference type="OrthoDB" id="9792240at2"/>
<proteinExistence type="predicted"/>
<comment type="caution">
    <text evidence="3">The sequence shown here is derived from an EMBL/GenBank/DDBJ whole genome shotgun (WGS) entry which is preliminary data.</text>
</comment>
<dbReference type="EMBL" id="JGYG01000003">
    <property type="protein sequence ID" value="KFI30468.1"/>
    <property type="molecule type" value="Genomic_DNA"/>
</dbReference>
<dbReference type="PANTHER" id="PTHR35526">
    <property type="entry name" value="ANTI-SIGMA-F FACTOR RSBW-RELATED"/>
    <property type="match status" value="1"/>
</dbReference>